<evidence type="ECO:0000256" key="5">
    <source>
        <dbReference type="SAM" id="MobiDB-lite"/>
    </source>
</evidence>
<dbReference type="Gene3D" id="1.10.555.10">
    <property type="entry name" value="Rho GTPase activation protein"/>
    <property type="match status" value="1"/>
</dbReference>
<dbReference type="OrthoDB" id="7862313at2759"/>
<dbReference type="SUPFAM" id="SSF48350">
    <property type="entry name" value="GTPase activation domain, GAP"/>
    <property type="match status" value="1"/>
</dbReference>
<dbReference type="InterPro" id="IPR046985">
    <property type="entry name" value="IP5"/>
</dbReference>
<keyword evidence="8" id="KW-1185">Reference proteome</keyword>
<dbReference type="Pfam" id="PF21310">
    <property type="entry name" value="OCRL-like_ASH"/>
    <property type="match status" value="1"/>
</dbReference>
<keyword evidence="4" id="KW-0968">Cytoplasmic vesicle</keyword>
<dbReference type="AlphaFoldDB" id="A0A8H7S8C0"/>
<dbReference type="Pfam" id="PF00620">
    <property type="entry name" value="RhoGAP"/>
    <property type="match status" value="1"/>
</dbReference>
<feature type="domain" description="Rho-GAP" evidence="6">
    <location>
        <begin position="789"/>
        <end position="989"/>
    </location>
</feature>
<dbReference type="InterPro" id="IPR048869">
    <property type="entry name" value="OCRL-1_2_ASH"/>
</dbReference>
<dbReference type="PANTHER" id="PTHR11200:SF300">
    <property type="entry name" value="TYPE II INOSITOL 1,4,5-TRISPHOSPHATE 5-PHOSPHATASE"/>
    <property type="match status" value="1"/>
</dbReference>
<feature type="compositionally biased region" description="Low complexity" evidence="5">
    <location>
        <begin position="731"/>
        <end position="745"/>
    </location>
</feature>
<evidence type="ECO:0000256" key="4">
    <source>
        <dbReference type="ARBA" id="ARBA00023329"/>
    </source>
</evidence>
<dbReference type="GO" id="GO:0007165">
    <property type="term" value="P:signal transduction"/>
    <property type="evidence" value="ECO:0007669"/>
    <property type="project" value="InterPro"/>
</dbReference>
<dbReference type="PROSITE" id="PS50238">
    <property type="entry name" value="RHOGAP"/>
    <property type="match status" value="1"/>
</dbReference>
<dbReference type="EMBL" id="JAEPRB010000060">
    <property type="protein sequence ID" value="KAG2223471.1"/>
    <property type="molecule type" value="Genomic_DNA"/>
</dbReference>
<dbReference type="Gene3D" id="2.60.40.10">
    <property type="entry name" value="Immunoglobulins"/>
    <property type="match status" value="1"/>
</dbReference>
<feature type="compositionally biased region" description="Basic and acidic residues" evidence="5">
    <location>
        <begin position="841"/>
        <end position="855"/>
    </location>
</feature>
<dbReference type="SUPFAM" id="SSF56219">
    <property type="entry name" value="DNase I-like"/>
    <property type="match status" value="1"/>
</dbReference>
<evidence type="ECO:0000259" key="6">
    <source>
        <dbReference type="PROSITE" id="PS50238"/>
    </source>
</evidence>
<sequence>MNGFQHHLAVITRNDEACVLILEDQPNNMPPIVHKILPVYEDFQYSIAQTAPKDKTSQPDILVTLSVKRKNQETSSSVAVIFPEENEMVDVLEELRTLTEIARKNNYNVETASHKWTTAYRKYGLGRKVSRAITMPSRNDSALSYVLPAQRTDSVKFVKLRRAGTRAASKITNNDNTSTIAAKQHWVNARLMDRENEFVKWENTKIFAGTWNVHGSLPTESLTKWIVDQSKTEDGKAFDPDFYVLGLQEMETNKDAYLRYDPTKENAWLKAIFDALGPKANDYYKVATQQLVTILIIVIAKKQHEHFISDVEMNYVGVGLMNLMGNKGGVGVRLRFHDSYLCFMGCHLAAFTDQVDRRNQDFGEICKRLTFPHRPDPLTSYVTHSWNNGGDEGVSYLENEGVLQDWSQKASVFHTDHLIWLGDLNYRINLTEPEIKSHLRQNELDFLVDYDQLTIERRAGRAFTMFKEGSINFMPTYKFDAGTNQYDSSAKRRAPSWTDRILWKKEHVRITDADTSKHEDAIRLVKYQNCMDMMLSDHKPVYALLETKVRKIDSKKQAETRSALVRQLSETRDNITKGQISSSFVEFGDVHFMEYKEKTLILENTGQVLAPFRFIPKMDENEVCPTWLRVHPISGILGPGEKVVIHFEILIDPTISSPFNECKEEIDNILVLRLENGKDFFIVVTGQYQPTCFGVNLERLALMSLPVSEVAVALDKKKSLSSRINRKKSIRSSSSKSSDSTNSNSGGTKPDANVTTSATETTDLRIQQQATLPKELWRVLNFLWNKNMLCLDYLFLDHGDRVISEYIRRCLDTGEQFDTNVLLSGQRKQDSSDDGTNDDDSSVHSDEATLTDKNETATPEIREDENETVGANSMIDILVAFLECLPEPVIPAAMYKQALEAANSTEAMAQFKSDLPHIHLNVLLYITSFLKDAIKYAPESYRDARTTRIAEIFTVMVRPAPEYKEQNPELAKQKRANFILSLLNEATHL</sequence>
<evidence type="ECO:0000256" key="2">
    <source>
        <dbReference type="ARBA" id="ARBA00004580"/>
    </source>
</evidence>
<dbReference type="Proteomes" id="UP000646827">
    <property type="component" value="Unassembled WGS sequence"/>
</dbReference>
<dbReference type="SMART" id="SM00128">
    <property type="entry name" value="IPPc"/>
    <property type="match status" value="1"/>
</dbReference>
<dbReference type="InterPro" id="IPR036691">
    <property type="entry name" value="Endo/exonu/phosph_ase_sf"/>
</dbReference>
<dbReference type="GO" id="GO:0004439">
    <property type="term" value="F:phosphatidylinositol-4,5-bisphosphate 5-phosphatase activity"/>
    <property type="evidence" value="ECO:0007669"/>
    <property type="project" value="TreeGrafter"/>
</dbReference>
<feature type="region of interest" description="Disordered" evidence="5">
    <location>
        <begin position="823"/>
        <end position="866"/>
    </location>
</feature>
<name>A0A8H7S8C0_9FUNG</name>
<dbReference type="SMART" id="SM00324">
    <property type="entry name" value="RhoGAP"/>
    <property type="match status" value="1"/>
</dbReference>
<dbReference type="InterPro" id="IPR013783">
    <property type="entry name" value="Ig-like_fold"/>
</dbReference>
<dbReference type="Gene3D" id="3.60.10.10">
    <property type="entry name" value="Endonuclease/exonuclease/phosphatase"/>
    <property type="match status" value="1"/>
</dbReference>
<dbReference type="PANTHER" id="PTHR11200">
    <property type="entry name" value="INOSITOL 5-PHOSPHATASE"/>
    <property type="match status" value="1"/>
</dbReference>
<proteinExistence type="predicted"/>
<accession>A0A8H7S8C0</accession>
<protein>
    <recommendedName>
        <fullName evidence="6">Rho-GAP domain-containing protein</fullName>
    </recommendedName>
</protein>
<organism evidence="7 8">
    <name type="scientific">Circinella minor</name>
    <dbReference type="NCBI Taxonomy" id="1195481"/>
    <lineage>
        <taxon>Eukaryota</taxon>
        <taxon>Fungi</taxon>
        <taxon>Fungi incertae sedis</taxon>
        <taxon>Mucoromycota</taxon>
        <taxon>Mucoromycotina</taxon>
        <taxon>Mucoromycetes</taxon>
        <taxon>Mucorales</taxon>
        <taxon>Lichtheimiaceae</taxon>
        <taxon>Circinella</taxon>
    </lineage>
</organism>
<evidence type="ECO:0000256" key="1">
    <source>
        <dbReference type="ARBA" id="ARBA00004146"/>
    </source>
</evidence>
<dbReference type="InterPro" id="IPR000198">
    <property type="entry name" value="RhoGAP_dom"/>
</dbReference>
<feature type="region of interest" description="Disordered" evidence="5">
    <location>
        <begin position="724"/>
        <end position="760"/>
    </location>
</feature>
<evidence type="ECO:0000313" key="7">
    <source>
        <dbReference type="EMBL" id="KAG2223471.1"/>
    </source>
</evidence>
<evidence type="ECO:0000313" key="8">
    <source>
        <dbReference type="Proteomes" id="UP000646827"/>
    </source>
</evidence>
<dbReference type="InterPro" id="IPR008936">
    <property type="entry name" value="Rho_GTPase_activation_prot"/>
</dbReference>
<comment type="caution">
    <text evidence="7">The sequence shown here is derived from an EMBL/GenBank/DDBJ whole genome shotgun (WGS) entry which is preliminary data.</text>
</comment>
<gene>
    <name evidence="7" type="ORF">INT45_001219</name>
</gene>
<dbReference type="InterPro" id="IPR000300">
    <property type="entry name" value="IPPc"/>
</dbReference>
<dbReference type="GO" id="GO:0031901">
    <property type="term" value="C:early endosome membrane"/>
    <property type="evidence" value="ECO:0007669"/>
    <property type="project" value="UniProtKB-SubCell"/>
</dbReference>
<dbReference type="Pfam" id="PF22669">
    <property type="entry name" value="Exo_endo_phos2"/>
    <property type="match status" value="1"/>
</dbReference>
<reference evidence="7 8" key="1">
    <citation type="submission" date="2020-12" db="EMBL/GenBank/DDBJ databases">
        <title>Metabolic potential, ecology and presence of endohyphal bacteria is reflected in genomic diversity of Mucoromycotina.</title>
        <authorList>
            <person name="Muszewska A."/>
            <person name="Okrasinska A."/>
            <person name="Steczkiewicz K."/>
            <person name="Drgas O."/>
            <person name="Orlowska M."/>
            <person name="Perlinska-Lenart U."/>
            <person name="Aleksandrzak-Piekarczyk T."/>
            <person name="Szatraj K."/>
            <person name="Zielenkiewicz U."/>
            <person name="Pilsyk S."/>
            <person name="Malc E."/>
            <person name="Mieczkowski P."/>
            <person name="Kruszewska J.S."/>
            <person name="Biernat P."/>
            <person name="Pawlowska J."/>
        </authorList>
    </citation>
    <scope>NUCLEOTIDE SEQUENCE [LARGE SCALE GENOMIC DNA]</scope>
    <source>
        <strain evidence="7 8">CBS 142.35</strain>
    </source>
</reference>
<keyword evidence="3" id="KW-0967">Endosome</keyword>
<evidence type="ECO:0000256" key="3">
    <source>
        <dbReference type="ARBA" id="ARBA00022753"/>
    </source>
</evidence>
<dbReference type="GO" id="GO:0046856">
    <property type="term" value="P:phosphatidylinositol dephosphorylation"/>
    <property type="evidence" value="ECO:0007669"/>
    <property type="project" value="InterPro"/>
</dbReference>
<comment type="subcellular location">
    <subcellularLocation>
        <location evidence="2">Cytoplasmic vesicle</location>
        <location evidence="2">Phagosome membrane</location>
    </subcellularLocation>
    <subcellularLocation>
        <location evidence="1">Early endosome membrane</location>
    </subcellularLocation>
</comment>